<evidence type="ECO:0008006" key="5">
    <source>
        <dbReference type="Google" id="ProtNLM"/>
    </source>
</evidence>
<evidence type="ECO:0000256" key="1">
    <source>
        <dbReference type="SAM" id="Coils"/>
    </source>
</evidence>
<organism evidence="3 4">
    <name type="scientific">Vigna mungo</name>
    <name type="common">Black gram</name>
    <name type="synonym">Phaseolus mungo</name>
    <dbReference type="NCBI Taxonomy" id="3915"/>
    <lineage>
        <taxon>Eukaryota</taxon>
        <taxon>Viridiplantae</taxon>
        <taxon>Streptophyta</taxon>
        <taxon>Embryophyta</taxon>
        <taxon>Tracheophyta</taxon>
        <taxon>Spermatophyta</taxon>
        <taxon>Magnoliopsida</taxon>
        <taxon>eudicotyledons</taxon>
        <taxon>Gunneridae</taxon>
        <taxon>Pentapetalae</taxon>
        <taxon>rosids</taxon>
        <taxon>fabids</taxon>
        <taxon>Fabales</taxon>
        <taxon>Fabaceae</taxon>
        <taxon>Papilionoideae</taxon>
        <taxon>50 kb inversion clade</taxon>
        <taxon>NPAAA clade</taxon>
        <taxon>indigoferoid/millettioid clade</taxon>
        <taxon>Phaseoleae</taxon>
        <taxon>Vigna</taxon>
    </lineage>
</organism>
<protein>
    <recommendedName>
        <fullName evidence="5">Myosin heavy chain-related protein</fullName>
    </recommendedName>
</protein>
<evidence type="ECO:0000313" key="4">
    <source>
        <dbReference type="Proteomes" id="UP001374535"/>
    </source>
</evidence>
<feature type="transmembrane region" description="Helical" evidence="2">
    <location>
        <begin position="142"/>
        <end position="159"/>
    </location>
</feature>
<dbReference type="PANTHER" id="PTHR35712:SF1">
    <property type="entry name" value="MYOSIN HEAVY CHAIN-LIKE PROTEIN"/>
    <property type="match status" value="1"/>
</dbReference>
<feature type="transmembrane region" description="Helical" evidence="2">
    <location>
        <begin position="23"/>
        <end position="46"/>
    </location>
</feature>
<reference evidence="3 4" key="1">
    <citation type="journal article" date="2023" name="Life. Sci Alliance">
        <title>Evolutionary insights into 3D genome organization and epigenetic landscape of Vigna mungo.</title>
        <authorList>
            <person name="Junaid A."/>
            <person name="Singh B."/>
            <person name="Bhatia S."/>
        </authorList>
    </citation>
    <scope>NUCLEOTIDE SEQUENCE [LARGE SCALE GENOMIC DNA]</scope>
    <source>
        <strain evidence="3">Urdbean</strain>
    </source>
</reference>
<dbReference type="AlphaFoldDB" id="A0AAQ3RWW2"/>
<feature type="coiled-coil region" evidence="1">
    <location>
        <begin position="583"/>
        <end position="631"/>
    </location>
</feature>
<sequence>MSYYNPHQQSPVGVPPPQGSDSFLLYSFHFLIHILILILILILSFFRLSAGGTRKGRISTARIPASWIPATRIPASRISPTARLSAALPRPGLSSAALRSSIRSASAPAATKFTELWLLGRLVRLSLSLSLSLISIAESDPIRLFPIWLLSAAVAYWMRASEMTFALHKLETLMKMAESSDDESLLARIEQLERERDELHKDIEQLCMQQAGPGYLAVATRMHFQRTAGLEQEIESLKKKLAACSRDNLNLEEELSEAYRIKGQLADLHSAEVSKNMEAEKQVKFFQGCMATAFAERDQAIIEAEKAKEKEETMFQQIHGFHQRVEELTADCLKLKEFNDALQIDQAVHMKQNENFKKVINKFFQIRQPSVKEFEDTSWDEKCACLLGDPEEAWSFNDPSTSKYVSALEEQLERLRNSMDYLQNKLRVGLEIENHLKKRVNVLEKKQISMDKLVQYGIADLKSYHSECRDEIMNLLGDGESIIKSITNVIDEKLRSFDLSTVPNLTLQRDAELEESEGVGIHISPQAKPISDYERNSPRALSVGAGLEGDASNVLAMALQEKVDALLLLSQQEERHLLERNVNSALQGKTEELQRNLMQVTDEKVKALMELAQLKQEYQLLLEKLDNEPNQEKGVVNTGDRKLVTRERDGTLKNLLKKSYLRRWIAPLNPSVYLRSLLPCSRMKIENATLKESMESMEHLTSSIHRLRLSLSKAKDCVTSEGTISGVSEILSDVIHEAELLRTALGSSLPTSWSVEADISYIGYSVGTDRGDNEGSDEKMDTVSAAGLEMVELLIFSAQTLRDLQTKIVFVPGIEVL</sequence>
<feature type="coiled-coil region" evidence="1">
    <location>
        <begin position="182"/>
        <end position="254"/>
    </location>
</feature>
<keyword evidence="2" id="KW-0812">Transmembrane</keyword>
<dbReference type="EMBL" id="CP144696">
    <property type="protein sequence ID" value="WVZ09272.1"/>
    <property type="molecule type" value="Genomic_DNA"/>
</dbReference>
<name>A0AAQ3RWW2_VIGMU</name>
<dbReference type="Proteomes" id="UP001374535">
    <property type="component" value="Chromosome 5"/>
</dbReference>
<keyword evidence="2" id="KW-1133">Transmembrane helix</keyword>
<accession>A0AAQ3RWW2</accession>
<evidence type="ECO:0000313" key="3">
    <source>
        <dbReference type="EMBL" id="WVZ09272.1"/>
    </source>
</evidence>
<gene>
    <name evidence="3" type="ORF">V8G54_013802</name>
</gene>
<proteinExistence type="predicted"/>
<keyword evidence="2" id="KW-0472">Membrane</keyword>
<keyword evidence="4" id="KW-1185">Reference proteome</keyword>
<dbReference type="PANTHER" id="PTHR35712">
    <property type="entry name" value="MYOSIN HEAVY CHAIN-LIKE PROTEIN"/>
    <property type="match status" value="1"/>
</dbReference>
<keyword evidence="1" id="KW-0175">Coiled coil</keyword>
<evidence type="ECO:0000256" key="2">
    <source>
        <dbReference type="SAM" id="Phobius"/>
    </source>
</evidence>